<keyword evidence="2" id="KW-1185">Reference proteome</keyword>
<protein>
    <submittedName>
        <fullName evidence="1">Uncharacterized protein</fullName>
    </submittedName>
</protein>
<reference evidence="1" key="1">
    <citation type="journal article" date="2016" name="Nat. Genet.">
        <title>A high-quality carrot genome assembly provides new insights into carotenoid accumulation and asterid genome evolution.</title>
        <authorList>
            <person name="Iorizzo M."/>
            <person name="Ellison S."/>
            <person name="Senalik D."/>
            <person name="Zeng P."/>
            <person name="Satapoomin P."/>
            <person name="Huang J."/>
            <person name="Bowman M."/>
            <person name="Iovene M."/>
            <person name="Sanseverino W."/>
            <person name="Cavagnaro P."/>
            <person name="Yildiz M."/>
            <person name="Macko-Podgorni A."/>
            <person name="Moranska E."/>
            <person name="Grzebelus E."/>
            <person name="Grzebelus D."/>
            <person name="Ashrafi H."/>
            <person name="Zheng Z."/>
            <person name="Cheng S."/>
            <person name="Spooner D."/>
            <person name="Van Deynze A."/>
            <person name="Simon P."/>
        </authorList>
    </citation>
    <scope>NUCLEOTIDE SEQUENCE</scope>
    <source>
        <tissue evidence="1">Leaf</tissue>
    </source>
</reference>
<sequence length="90" mass="9983">MSSWPLSSLAQAWLGNQVLTEQYGKEIISIVESDSNAKLAPFSLNASWMRCCHAAPSSISDTVRWNWNQSNVVNLSTIFEPARMHANSIS</sequence>
<organism evidence="1 2">
    <name type="scientific">Daucus carota subsp. sativus</name>
    <name type="common">Carrot</name>
    <dbReference type="NCBI Taxonomy" id="79200"/>
    <lineage>
        <taxon>Eukaryota</taxon>
        <taxon>Viridiplantae</taxon>
        <taxon>Streptophyta</taxon>
        <taxon>Embryophyta</taxon>
        <taxon>Tracheophyta</taxon>
        <taxon>Spermatophyta</taxon>
        <taxon>Magnoliopsida</taxon>
        <taxon>eudicotyledons</taxon>
        <taxon>Gunneridae</taxon>
        <taxon>Pentapetalae</taxon>
        <taxon>asterids</taxon>
        <taxon>campanulids</taxon>
        <taxon>Apiales</taxon>
        <taxon>Apiaceae</taxon>
        <taxon>Apioideae</taxon>
        <taxon>Scandiceae</taxon>
        <taxon>Daucinae</taxon>
        <taxon>Daucus</taxon>
        <taxon>Daucus sect. Daucus</taxon>
    </lineage>
</organism>
<reference evidence="1" key="2">
    <citation type="submission" date="2022-03" db="EMBL/GenBank/DDBJ databases">
        <title>Draft title - Genomic analysis of global carrot germplasm unveils the trajectory of domestication and the origin of high carotenoid orange carrot.</title>
        <authorList>
            <person name="Iorizzo M."/>
            <person name="Ellison S."/>
            <person name="Senalik D."/>
            <person name="Macko-Podgorni A."/>
            <person name="Grzebelus D."/>
            <person name="Bostan H."/>
            <person name="Rolling W."/>
            <person name="Curaba J."/>
            <person name="Simon P."/>
        </authorList>
    </citation>
    <scope>NUCLEOTIDE SEQUENCE</scope>
    <source>
        <tissue evidence="1">Leaf</tissue>
    </source>
</reference>
<accession>A0A165XNY8</accession>
<evidence type="ECO:0000313" key="1">
    <source>
        <dbReference type="EMBL" id="WOG97318.1"/>
    </source>
</evidence>
<dbReference type="EMBL" id="CP093346">
    <property type="protein sequence ID" value="WOG97318.1"/>
    <property type="molecule type" value="Genomic_DNA"/>
</dbReference>
<name>A0A165XNY8_DAUCS</name>
<gene>
    <name evidence="1" type="ORF">DCAR_0416658</name>
</gene>
<dbReference type="Gramene" id="KZM98359">
    <property type="protein sequence ID" value="KZM98359"/>
    <property type="gene ID" value="DCAR_014279"/>
</dbReference>
<dbReference type="AlphaFoldDB" id="A0A165XNY8"/>
<dbReference type="Proteomes" id="UP000077755">
    <property type="component" value="Chromosome 4"/>
</dbReference>
<proteinExistence type="predicted"/>
<evidence type="ECO:0000313" key="2">
    <source>
        <dbReference type="Proteomes" id="UP000077755"/>
    </source>
</evidence>